<evidence type="ECO:0000256" key="12">
    <source>
        <dbReference type="ARBA" id="ARBA00022989"/>
    </source>
</evidence>
<dbReference type="FunFam" id="3.40.50.1000:FF:000018">
    <property type="entry name" value="Calcium-transporting ATPase"/>
    <property type="match status" value="1"/>
</dbReference>
<name>A0A1E3PSP3_9ASCO</name>
<feature type="transmembrane region" description="Helical" evidence="17">
    <location>
        <begin position="417"/>
        <end position="444"/>
    </location>
</feature>
<dbReference type="InterPro" id="IPR001757">
    <property type="entry name" value="P_typ_ATPase"/>
</dbReference>
<dbReference type="Pfam" id="PF00689">
    <property type="entry name" value="Cation_ATPase_C"/>
    <property type="match status" value="1"/>
</dbReference>
<dbReference type="InterPro" id="IPR023214">
    <property type="entry name" value="HAD_sf"/>
</dbReference>
<dbReference type="Gene3D" id="2.70.150.10">
    <property type="entry name" value="Calcium-transporting ATPase, cytoplasmic transduction domain A"/>
    <property type="match status" value="1"/>
</dbReference>
<dbReference type="GO" id="GO:0016887">
    <property type="term" value="F:ATP hydrolysis activity"/>
    <property type="evidence" value="ECO:0007669"/>
    <property type="project" value="InterPro"/>
</dbReference>
<feature type="transmembrane region" description="Helical" evidence="17">
    <location>
        <begin position="377"/>
        <end position="397"/>
    </location>
</feature>
<comment type="similarity">
    <text evidence="17">Belongs to the cation transport ATPase (P-type) (TC 3.A.3) family.</text>
</comment>
<dbReference type="SUPFAM" id="SSF81653">
    <property type="entry name" value="Calcium ATPase, transduction domain A"/>
    <property type="match status" value="1"/>
</dbReference>
<feature type="compositionally biased region" description="Polar residues" evidence="18">
    <location>
        <begin position="8"/>
        <end position="27"/>
    </location>
</feature>
<dbReference type="STRING" id="857566.A0A1E3PSP3"/>
<feature type="transmembrane region" description="Helical" evidence="17">
    <location>
        <begin position="932"/>
        <end position="954"/>
    </location>
</feature>
<feature type="transmembrane region" description="Helical" evidence="17">
    <location>
        <begin position="889"/>
        <end position="911"/>
    </location>
</feature>
<keyword evidence="5 17" id="KW-0812">Transmembrane</keyword>
<evidence type="ECO:0000256" key="4">
    <source>
        <dbReference type="ARBA" id="ARBA00022568"/>
    </source>
</evidence>
<dbReference type="GO" id="GO:0005774">
    <property type="term" value="C:vacuolar membrane"/>
    <property type="evidence" value="ECO:0007669"/>
    <property type="project" value="UniProtKB-SubCell"/>
</dbReference>
<evidence type="ECO:0000256" key="1">
    <source>
        <dbReference type="ARBA" id="ARBA00004128"/>
    </source>
</evidence>
<feature type="transmembrane region" description="Helical" evidence="17">
    <location>
        <begin position="862"/>
        <end position="883"/>
    </location>
</feature>
<dbReference type="AlphaFoldDB" id="A0A1E3PSP3"/>
<feature type="transmembrane region" description="Helical" evidence="17">
    <location>
        <begin position="199"/>
        <end position="219"/>
    </location>
</feature>
<dbReference type="SUPFAM" id="SSF81660">
    <property type="entry name" value="Metal cation-transporting ATPase, ATP-binding domain N"/>
    <property type="match status" value="1"/>
</dbReference>
<dbReference type="NCBIfam" id="TIGR01517">
    <property type="entry name" value="ATPase-IIB_Ca"/>
    <property type="match status" value="1"/>
</dbReference>
<evidence type="ECO:0000256" key="7">
    <source>
        <dbReference type="ARBA" id="ARBA00022741"/>
    </source>
</evidence>
<keyword evidence="7 17" id="KW-0547">Nucleotide-binding</keyword>
<dbReference type="GO" id="GO:0006874">
    <property type="term" value="P:intracellular calcium ion homeostasis"/>
    <property type="evidence" value="ECO:0007669"/>
    <property type="project" value="TreeGrafter"/>
</dbReference>
<feature type="transmembrane region" description="Helical" evidence="17">
    <location>
        <begin position="1012"/>
        <end position="1036"/>
    </location>
</feature>
<dbReference type="Gene3D" id="3.40.1110.10">
    <property type="entry name" value="Calcium-transporting ATPase, cytoplasmic domain N"/>
    <property type="match status" value="1"/>
</dbReference>
<dbReference type="PRINTS" id="PR00119">
    <property type="entry name" value="CATATPASE"/>
</dbReference>
<evidence type="ECO:0000256" key="8">
    <source>
        <dbReference type="ARBA" id="ARBA00022837"/>
    </source>
</evidence>
<evidence type="ECO:0000256" key="15">
    <source>
        <dbReference type="ARBA" id="ARBA00048694"/>
    </source>
</evidence>
<dbReference type="InterPro" id="IPR036412">
    <property type="entry name" value="HAD-like_sf"/>
</dbReference>
<dbReference type="Pfam" id="PF00122">
    <property type="entry name" value="E1-E2_ATPase"/>
    <property type="match status" value="1"/>
</dbReference>
<evidence type="ECO:0000256" key="13">
    <source>
        <dbReference type="ARBA" id="ARBA00023065"/>
    </source>
</evidence>
<dbReference type="InterPro" id="IPR059000">
    <property type="entry name" value="ATPase_P-type_domA"/>
</dbReference>
<dbReference type="InterPro" id="IPR008250">
    <property type="entry name" value="ATPase_P-typ_transduc_dom_A_sf"/>
</dbReference>
<keyword evidence="9 17" id="KW-0067">ATP-binding</keyword>
<evidence type="ECO:0000256" key="5">
    <source>
        <dbReference type="ARBA" id="ARBA00022692"/>
    </source>
</evidence>
<dbReference type="EMBL" id="KV454406">
    <property type="protein sequence ID" value="ODQ68360.1"/>
    <property type="molecule type" value="Genomic_DNA"/>
</dbReference>
<dbReference type="SUPFAM" id="SSF81665">
    <property type="entry name" value="Calcium ATPase, transmembrane domain M"/>
    <property type="match status" value="1"/>
</dbReference>
<dbReference type="InterPro" id="IPR006068">
    <property type="entry name" value="ATPase_P-typ_cation-transptr_C"/>
</dbReference>
<dbReference type="NCBIfam" id="TIGR01494">
    <property type="entry name" value="ATPase_P-type"/>
    <property type="match status" value="2"/>
</dbReference>
<dbReference type="GO" id="GO:0005524">
    <property type="term" value="F:ATP binding"/>
    <property type="evidence" value="ECO:0007669"/>
    <property type="project" value="UniProtKB-KW"/>
</dbReference>
<dbReference type="OrthoDB" id="3352408at2759"/>
<dbReference type="SUPFAM" id="SSF56784">
    <property type="entry name" value="HAD-like"/>
    <property type="match status" value="1"/>
</dbReference>
<evidence type="ECO:0000256" key="10">
    <source>
        <dbReference type="ARBA" id="ARBA00022842"/>
    </source>
</evidence>
<dbReference type="Proteomes" id="UP000095009">
    <property type="component" value="Unassembled WGS sequence"/>
</dbReference>
<keyword evidence="12 17" id="KW-1133">Transmembrane helix</keyword>
<dbReference type="SFLD" id="SFLDF00027">
    <property type="entry name" value="p-type_atpase"/>
    <property type="match status" value="1"/>
</dbReference>
<dbReference type="GO" id="GO:0046872">
    <property type="term" value="F:metal ion binding"/>
    <property type="evidence" value="ECO:0007669"/>
    <property type="project" value="UniProtKB-KW"/>
</dbReference>
<comment type="function">
    <text evidence="16">This magnesium-dependent enzyme catalyzes the hydrolysis of ATP coupled with the transport of calcium. Transports the calcium to the vacuole and participates in the control of the cytosolic free calcium.</text>
</comment>
<evidence type="ECO:0000256" key="3">
    <source>
        <dbReference type="ARBA" id="ARBA00022554"/>
    </source>
</evidence>
<dbReference type="InterPro" id="IPR044492">
    <property type="entry name" value="P_typ_ATPase_HD_dom"/>
</dbReference>
<dbReference type="Gene3D" id="3.40.50.1000">
    <property type="entry name" value="HAD superfamily/HAD-like"/>
    <property type="match status" value="1"/>
</dbReference>
<keyword evidence="3" id="KW-0926">Vacuole</keyword>
<feature type="transmembrane region" description="Helical" evidence="17">
    <location>
        <begin position="161"/>
        <end position="179"/>
    </location>
</feature>
<evidence type="ECO:0000256" key="2">
    <source>
        <dbReference type="ARBA" id="ARBA00022448"/>
    </source>
</evidence>
<keyword evidence="13 17" id="KW-0406">Ion transport</keyword>
<organism evidence="20 21">
    <name type="scientific">Nadsonia fulvescens var. elongata DSM 6958</name>
    <dbReference type="NCBI Taxonomy" id="857566"/>
    <lineage>
        <taxon>Eukaryota</taxon>
        <taxon>Fungi</taxon>
        <taxon>Dikarya</taxon>
        <taxon>Ascomycota</taxon>
        <taxon>Saccharomycotina</taxon>
        <taxon>Dipodascomycetes</taxon>
        <taxon>Dipodascales</taxon>
        <taxon>Dipodascales incertae sedis</taxon>
        <taxon>Nadsonia</taxon>
    </lineage>
</organism>
<dbReference type="GO" id="GO:0005886">
    <property type="term" value="C:plasma membrane"/>
    <property type="evidence" value="ECO:0007669"/>
    <property type="project" value="TreeGrafter"/>
</dbReference>
<dbReference type="EC" id="7.2.2.10" evidence="17"/>
<keyword evidence="4 17" id="KW-0109">Calcium transport</keyword>
<proteinExistence type="inferred from homology"/>
<evidence type="ECO:0000256" key="18">
    <source>
        <dbReference type="SAM" id="MobiDB-lite"/>
    </source>
</evidence>
<dbReference type="Gene3D" id="1.20.1110.10">
    <property type="entry name" value="Calcium-transporting ATPase, transmembrane domain"/>
    <property type="match status" value="1"/>
</dbReference>
<dbReference type="InterPro" id="IPR018303">
    <property type="entry name" value="ATPase_P-typ_P_site"/>
</dbReference>
<dbReference type="InterPro" id="IPR023298">
    <property type="entry name" value="ATPase_P-typ_TM_dom_sf"/>
</dbReference>
<dbReference type="CDD" id="cd02081">
    <property type="entry name" value="P-type_ATPase_Ca_PMCA-like"/>
    <property type="match status" value="1"/>
</dbReference>
<gene>
    <name evidence="20" type="ORF">NADFUDRAFT_81344</name>
</gene>
<dbReference type="Pfam" id="PF00690">
    <property type="entry name" value="Cation_ATPase_N"/>
    <property type="match status" value="1"/>
</dbReference>
<dbReference type="InterPro" id="IPR023299">
    <property type="entry name" value="ATPase_P-typ_cyto_dom_N"/>
</dbReference>
<keyword evidence="2 17" id="KW-0813">Transport</keyword>
<evidence type="ECO:0000256" key="17">
    <source>
        <dbReference type="RuleBase" id="RU361146"/>
    </source>
</evidence>
<dbReference type="FunFam" id="2.70.150.10:FF:000028">
    <property type="entry name" value="Calcium-transporting ATPase"/>
    <property type="match status" value="1"/>
</dbReference>
<dbReference type="PROSITE" id="PS00154">
    <property type="entry name" value="ATPASE_E1_E2"/>
    <property type="match status" value="1"/>
</dbReference>
<feature type="region of interest" description="Disordered" evidence="18">
    <location>
        <begin position="1"/>
        <end position="51"/>
    </location>
</feature>
<evidence type="ECO:0000256" key="14">
    <source>
        <dbReference type="ARBA" id="ARBA00023136"/>
    </source>
</evidence>
<feature type="transmembrane region" description="Helical" evidence="17">
    <location>
        <begin position="974"/>
        <end position="992"/>
    </location>
</feature>
<evidence type="ECO:0000256" key="6">
    <source>
        <dbReference type="ARBA" id="ARBA00022723"/>
    </source>
</evidence>
<comment type="catalytic activity">
    <reaction evidence="15 17">
        <text>Ca(2+)(in) + ATP + H2O = Ca(2+)(out) + ADP + phosphate + H(+)</text>
        <dbReference type="Rhea" id="RHEA:18105"/>
        <dbReference type="ChEBI" id="CHEBI:15377"/>
        <dbReference type="ChEBI" id="CHEBI:15378"/>
        <dbReference type="ChEBI" id="CHEBI:29108"/>
        <dbReference type="ChEBI" id="CHEBI:30616"/>
        <dbReference type="ChEBI" id="CHEBI:43474"/>
        <dbReference type="ChEBI" id="CHEBI:456216"/>
        <dbReference type="EC" id="7.2.2.10"/>
    </reaction>
</comment>
<protein>
    <recommendedName>
        <fullName evidence="17">Calcium-transporting ATPase</fullName>
        <ecNumber evidence="17">7.2.2.10</ecNumber>
    </recommendedName>
</protein>
<feature type="transmembrane region" description="Helical" evidence="17">
    <location>
        <begin position="1042"/>
        <end position="1064"/>
    </location>
</feature>
<reference evidence="20 21" key="1">
    <citation type="journal article" date="2016" name="Proc. Natl. Acad. Sci. U.S.A.">
        <title>Comparative genomics of biotechnologically important yeasts.</title>
        <authorList>
            <person name="Riley R."/>
            <person name="Haridas S."/>
            <person name="Wolfe K.H."/>
            <person name="Lopes M.R."/>
            <person name="Hittinger C.T."/>
            <person name="Goeker M."/>
            <person name="Salamov A.A."/>
            <person name="Wisecaver J.H."/>
            <person name="Long T.M."/>
            <person name="Calvey C.H."/>
            <person name="Aerts A.L."/>
            <person name="Barry K.W."/>
            <person name="Choi C."/>
            <person name="Clum A."/>
            <person name="Coughlan A.Y."/>
            <person name="Deshpande S."/>
            <person name="Douglass A.P."/>
            <person name="Hanson S.J."/>
            <person name="Klenk H.-P."/>
            <person name="LaButti K.M."/>
            <person name="Lapidus A."/>
            <person name="Lindquist E.A."/>
            <person name="Lipzen A.M."/>
            <person name="Meier-Kolthoff J.P."/>
            <person name="Ohm R.A."/>
            <person name="Otillar R.P."/>
            <person name="Pangilinan J.L."/>
            <person name="Peng Y."/>
            <person name="Rokas A."/>
            <person name="Rosa C.A."/>
            <person name="Scheuner C."/>
            <person name="Sibirny A.A."/>
            <person name="Slot J.C."/>
            <person name="Stielow J.B."/>
            <person name="Sun H."/>
            <person name="Kurtzman C.P."/>
            <person name="Blackwell M."/>
            <person name="Grigoriev I.V."/>
            <person name="Jeffries T.W."/>
        </authorList>
    </citation>
    <scope>NUCLEOTIDE SEQUENCE [LARGE SCALE GENOMIC DNA]</scope>
    <source>
        <strain evidence="20 21">DSM 6958</strain>
    </source>
</reference>
<evidence type="ECO:0000313" key="21">
    <source>
        <dbReference type="Proteomes" id="UP000095009"/>
    </source>
</evidence>
<dbReference type="Pfam" id="PF08282">
    <property type="entry name" value="Hydrolase_3"/>
    <property type="match status" value="1"/>
</dbReference>
<keyword evidence="14 17" id="KW-0472">Membrane</keyword>
<evidence type="ECO:0000256" key="16">
    <source>
        <dbReference type="ARBA" id="ARBA00059328"/>
    </source>
</evidence>
<dbReference type="InterPro" id="IPR004014">
    <property type="entry name" value="ATPase_P-typ_cation-transptr_N"/>
</dbReference>
<keyword evidence="21" id="KW-1185">Reference proteome</keyword>
<evidence type="ECO:0000259" key="19">
    <source>
        <dbReference type="SMART" id="SM00831"/>
    </source>
</evidence>
<evidence type="ECO:0000256" key="9">
    <source>
        <dbReference type="ARBA" id="ARBA00022840"/>
    </source>
</evidence>
<dbReference type="Pfam" id="PF13246">
    <property type="entry name" value="Cation_ATPase"/>
    <property type="match status" value="1"/>
</dbReference>
<keyword evidence="8 17" id="KW-0106">Calcium</keyword>
<evidence type="ECO:0000256" key="11">
    <source>
        <dbReference type="ARBA" id="ARBA00022967"/>
    </source>
</evidence>
<dbReference type="GO" id="GO:0005388">
    <property type="term" value="F:P-type calcium transporter activity"/>
    <property type="evidence" value="ECO:0007669"/>
    <property type="project" value="UniProtKB-EC"/>
</dbReference>
<keyword evidence="11" id="KW-1278">Translocase</keyword>
<accession>A0A1E3PSP3</accession>
<dbReference type="PANTHER" id="PTHR24093:SF369">
    <property type="entry name" value="CALCIUM-TRANSPORTING ATPASE"/>
    <property type="match status" value="1"/>
</dbReference>
<dbReference type="SFLD" id="SFLDG00002">
    <property type="entry name" value="C1.7:_P-type_atpase_like"/>
    <property type="match status" value="1"/>
</dbReference>
<sequence length="1151" mass="124962">MSVPRITIDTTFDTPQEDSGSPHSSPILTPIQHGPLDTLNKIPNDHGTPTNESLAATAQELLESTGFSNHNNNTNNSSPFSLSPEQLSLLTDTKNPYLVSQLGGSTKILSQLQTSSGDGLSADHSQDLSHDRIAAYGRNVLPEKKTKSIFELMWIGMHDQVIILLSIAAAVSLALGIYQTFGQPPEHDSEGNELPKVDWIEGVAIIVAIIIVIVVGAANDWQKERQFVKLNRKKEDRQVRAVRSGKVMEISVYDILVGDIIMLEPGDMIPTDGLLLDGHNLCCDESSATGESATIKKISLESLENLIEANSPLLAANHGHKADAFIISGSKVLEGIGHFVVTAVGPHSMHGRTMMSLQTEAEETPLQVKLNGIANGIAKFGSLAALVLFIVLVIRFLARLPGSIDTPSQKGQNFVKILITAITIIVVAVPEGLPLAVTLALAFATTRMVKDNNLVRVLKACETMGGATTVCSDKTGTLTQNKMTVVVGSLGTDTEFDIPVDKDHVSSENHIDVVLPQISETAKSLLFDSITLNSTAFEAPANAAPNSENYVGSKTESAMLDFAKYHLGLQDLASVRAHQPPVEIFPFDSAKKCMMVVIRKPNDSGFRVLVKGASEIILAQCNSIYQFRDDSVRAFNENDCTELNDRIERYGTRSLRAITMAYRDFDGTEWPPATLTSSALDSGKSDFDDILQRLTFLGMVGIMDPLRPGVKQAVADCQIAGVVVRMVTGDNITTAKAIALDCGIYHPDSGGIALEGPSFRRMSSEDIYTLLPHLEVLARSSPEDKRRLVQHLKDLGETVAVTGDGTNDAPALKLADIGFSMGIAGTEVAKEASAIILMDDNFGSIVKAIMWGRTVNDAVRKFLQFQLTVNVTAVLLTFVSAVVDVHGTSVLSAVQLLWVNLIMDTFAALALATDPPHHNVLKREPDSKKKPLISATMWKMILGQAIVQLVVTFILYFGGPKWFNVQSEHEREQVYAMVFNCFVWMQFFNMFVSRRLDNGLNMFEGLLSNGFFIAIAVIISGIQVLIMFVGGTAFSIVRQTGAQWGVAVGLGLVSLPAGIVIRLIPDAWAIKIYPQKLADAIVWIWIKFSAGCSWLCAPFTRMFKKPQNIETIVVDDELNTPLEKGLLSLPEKSQNASLNSIRSGNSSVTMV</sequence>
<keyword evidence="6" id="KW-0479">Metal-binding</keyword>
<comment type="function">
    <text evidence="17">Catalyzes the hydrolysis of ATP coupled with the transport of calcium.</text>
</comment>
<dbReference type="InterPro" id="IPR006408">
    <property type="entry name" value="P-type_ATPase_IIB"/>
</dbReference>
<feature type="domain" description="Cation-transporting P-type ATPase N-terminal" evidence="19">
    <location>
        <begin position="101"/>
        <end position="177"/>
    </location>
</feature>
<comment type="subcellular location">
    <subcellularLocation>
        <location evidence="17">Membrane</location>
        <topology evidence="17">Multi-pass membrane protein</topology>
    </subcellularLocation>
    <subcellularLocation>
        <location evidence="1">Vacuole membrane</location>
        <topology evidence="1">Multi-pass membrane protein</topology>
    </subcellularLocation>
</comment>
<keyword evidence="10" id="KW-0460">Magnesium</keyword>
<dbReference type="PANTHER" id="PTHR24093">
    <property type="entry name" value="CATION TRANSPORTING ATPASE"/>
    <property type="match status" value="1"/>
</dbReference>
<dbReference type="SMART" id="SM00831">
    <property type="entry name" value="Cation_ATPase_N"/>
    <property type="match status" value="1"/>
</dbReference>
<evidence type="ECO:0000313" key="20">
    <source>
        <dbReference type="EMBL" id="ODQ68360.1"/>
    </source>
</evidence>
<dbReference type="SFLD" id="SFLDS00003">
    <property type="entry name" value="Haloacid_Dehalogenase"/>
    <property type="match status" value="1"/>
</dbReference>